<dbReference type="Pfam" id="PF11104">
    <property type="entry name" value="PilM_2"/>
    <property type="match status" value="1"/>
</dbReference>
<evidence type="ECO:0000313" key="2">
    <source>
        <dbReference type="Proteomes" id="UP001597282"/>
    </source>
</evidence>
<accession>A0ABW4CD04</accession>
<name>A0ABW4CD04_9BACL</name>
<organism evidence="1 2">
    <name type="scientific">Kroppenstedtia sanguinis</name>
    <dbReference type="NCBI Taxonomy" id="1380684"/>
    <lineage>
        <taxon>Bacteria</taxon>
        <taxon>Bacillati</taxon>
        <taxon>Bacillota</taxon>
        <taxon>Bacilli</taxon>
        <taxon>Bacillales</taxon>
        <taxon>Thermoactinomycetaceae</taxon>
        <taxon>Kroppenstedtia</taxon>
    </lineage>
</organism>
<keyword evidence="2" id="KW-1185">Reference proteome</keyword>
<evidence type="ECO:0000313" key="1">
    <source>
        <dbReference type="EMBL" id="MFD1427430.1"/>
    </source>
</evidence>
<comment type="caution">
    <text evidence="1">The sequence shown here is derived from an EMBL/GenBank/DDBJ whole genome shotgun (WGS) entry which is preliminary data.</text>
</comment>
<dbReference type="InterPro" id="IPR043129">
    <property type="entry name" value="ATPase_NBD"/>
</dbReference>
<sequence>MVEELVNMPLLPRFSLGIEMDNSLFKLVEMKKSLRRIRLNQYVVHPLLPVWQEERTAVDRDELIQSLRDALLNRHFRTHRVHLTLSNRHVTTGVWNIPEMRSSRMRRWIEKKVLPEWDLPYDDPHFDYQPIGPIWQEGDRQAVVVAVTSRSYVEQLVNLIGCCGLELVTIDLAAHSLQRWLHFSAEESLPRLVSLHVSEEGVEVNLFHHGVLQGGIYLSLGMDSFVREGVRPGVDPLIPVLSEPDPVAAYGYALLDALRKEGPDWMRRELWKPGRVWTLTGTGIDLNQLLDWMKTRETPPIRLGIGPWEIMEEEMSLQSSPWLETALSVPLGAALSGMYGE</sequence>
<gene>
    <name evidence="1" type="primary">pilM</name>
    <name evidence="1" type="ORF">ACFQ4Y_10905</name>
</gene>
<reference evidence="2" key="1">
    <citation type="journal article" date="2019" name="Int. J. Syst. Evol. Microbiol.">
        <title>The Global Catalogue of Microorganisms (GCM) 10K type strain sequencing project: providing services to taxonomists for standard genome sequencing and annotation.</title>
        <authorList>
            <consortium name="The Broad Institute Genomics Platform"/>
            <consortium name="The Broad Institute Genome Sequencing Center for Infectious Disease"/>
            <person name="Wu L."/>
            <person name="Ma J."/>
        </authorList>
    </citation>
    <scope>NUCLEOTIDE SEQUENCE [LARGE SCALE GENOMIC DNA]</scope>
    <source>
        <strain evidence="2">S1</strain>
    </source>
</reference>
<dbReference type="InterPro" id="IPR005883">
    <property type="entry name" value="PilM"/>
</dbReference>
<dbReference type="SUPFAM" id="SSF53067">
    <property type="entry name" value="Actin-like ATPase domain"/>
    <property type="match status" value="1"/>
</dbReference>
<dbReference type="Gene3D" id="3.30.420.40">
    <property type="match status" value="1"/>
</dbReference>
<proteinExistence type="predicted"/>
<protein>
    <submittedName>
        <fullName evidence="1">Type IV pilus biogenesis protein PilM</fullName>
    </submittedName>
</protein>
<dbReference type="EMBL" id="JBHTNU010000009">
    <property type="protein sequence ID" value="MFD1427430.1"/>
    <property type="molecule type" value="Genomic_DNA"/>
</dbReference>
<dbReference type="Proteomes" id="UP001597282">
    <property type="component" value="Unassembled WGS sequence"/>
</dbReference>